<evidence type="ECO:0000313" key="2">
    <source>
        <dbReference type="EMBL" id="MFC7420752.1"/>
    </source>
</evidence>
<dbReference type="InterPro" id="IPR021268">
    <property type="entry name" value="DUF2845"/>
</dbReference>
<reference evidence="3" key="1">
    <citation type="journal article" date="2019" name="Int. J. Syst. Evol. Microbiol.">
        <title>The Global Catalogue of Microorganisms (GCM) 10K type strain sequencing project: providing services to taxonomists for standard genome sequencing and annotation.</title>
        <authorList>
            <consortium name="The Broad Institute Genomics Platform"/>
            <consortium name="The Broad Institute Genome Sequencing Center for Infectious Disease"/>
            <person name="Wu L."/>
            <person name="Ma J."/>
        </authorList>
    </citation>
    <scope>NUCLEOTIDE SEQUENCE [LARGE SCALE GENOMIC DNA]</scope>
    <source>
        <strain evidence="3">CCUG 62945</strain>
    </source>
</reference>
<dbReference type="Pfam" id="PF11006">
    <property type="entry name" value="DUF2845"/>
    <property type="match status" value="1"/>
</dbReference>
<dbReference type="RefSeq" id="WP_380188346.1">
    <property type="nucleotide sequence ID" value="NZ_JBHTBQ010000027.1"/>
</dbReference>
<dbReference type="EMBL" id="JBHTBQ010000027">
    <property type="protein sequence ID" value="MFC7420752.1"/>
    <property type="molecule type" value="Genomic_DNA"/>
</dbReference>
<dbReference type="Proteomes" id="UP001596473">
    <property type="component" value="Unassembled WGS sequence"/>
</dbReference>
<comment type="caution">
    <text evidence="2">The sequence shown here is derived from an EMBL/GenBank/DDBJ whole genome shotgun (WGS) entry which is preliminary data.</text>
</comment>
<sequence>MKYLCALSLLASMAAHADTMRCDQQLVSSGDPLISAAEKCGPPIEKREYSLPATYRNSAGDLVADPSKSPIQHQEWTYNFGSNRLMMRVYAIDQKISRIETLGYGK</sequence>
<protein>
    <submittedName>
        <fullName evidence="2">DUF2845 domain-containing protein</fullName>
    </submittedName>
</protein>
<name>A0ABW2QYH3_9NEIS</name>
<accession>A0ABW2QYH3</accession>
<proteinExistence type="predicted"/>
<keyword evidence="1" id="KW-0732">Signal</keyword>
<organism evidence="2 3">
    <name type="scientific">Iodobacter arcticus</name>
    <dbReference type="NCBI Taxonomy" id="590593"/>
    <lineage>
        <taxon>Bacteria</taxon>
        <taxon>Pseudomonadati</taxon>
        <taxon>Pseudomonadota</taxon>
        <taxon>Betaproteobacteria</taxon>
        <taxon>Neisseriales</taxon>
        <taxon>Chitinibacteraceae</taxon>
        <taxon>Iodobacter</taxon>
    </lineage>
</organism>
<keyword evidence="3" id="KW-1185">Reference proteome</keyword>
<evidence type="ECO:0000256" key="1">
    <source>
        <dbReference type="SAM" id="SignalP"/>
    </source>
</evidence>
<gene>
    <name evidence="2" type="ORF">ACFQNF_12825</name>
</gene>
<feature type="chain" id="PRO_5046164795" evidence="1">
    <location>
        <begin position="18"/>
        <end position="106"/>
    </location>
</feature>
<feature type="signal peptide" evidence="1">
    <location>
        <begin position="1"/>
        <end position="17"/>
    </location>
</feature>
<evidence type="ECO:0000313" key="3">
    <source>
        <dbReference type="Proteomes" id="UP001596473"/>
    </source>
</evidence>